<dbReference type="Proteomes" id="UP000605676">
    <property type="component" value="Unassembled WGS sequence"/>
</dbReference>
<feature type="transmembrane region" description="Helical" evidence="6">
    <location>
        <begin position="198"/>
        <end position="218"/>
    </location>
</feature>
<evidence type="ECO:0000256" key="2">
    <source>
        <dbReference type="ARBA" id="ARBA00022475"/>
    </source>
</evidence>
<dbReference type="InterPro" id="IPR017039">
    <property type="entry name" value="Virul_fac_BrkB"/>
</dbReference>
<dbReference type="Pfam" id="PF03631">
    <property type="entry name" value="Virul_fac_BrkB"/>
    <property type="match status" value="1"/>
</dbReference>
<feature type="transmembrane region" description="Helical" evidence="6">
    <location>
        <begin position="260"/>
        <end position="283"/>
    </location>
</feature>
<dbReference type="PANTHER" id="PTHR30213:SF0">
    <property type="entry name" value="UPF0761 MEMBRANE PROTEIN YIHY"/>
    <property type="match status" value="1"/>
</dbReference>
<evidence type="ECO:0000256" key="3">
    <source>
        <dbReference type="ARBA" id="ARBA00022692"/>
    </source>
</evidence>
<reference evidence="7 8" key="1">
    <citation type="submission" date="2021-01" db="EMBL/GenBank/DDBJ databases">
        <title>Carboxyliciviraga sp.nov., isolated from coastal sediments.</title>
        <authorList>
            <person name="Lu D."/>
            <person name="Zhang T."/>
        </authorList>
    </citation>
    <scope>NUCLEOTIDE SEQUENCE [LARGE SCALE GENOMIC DNA]</scope>
    <source>
        <strain evidence="7 8">N1Y132</strain>
    </source>
</reference>
<name>A0ABS1HFA5_9BACT</name>
<dbReference type="EMBL" id="JAENRR010000005">
    <property type="protein sequence ID" value="MBK3516355.1"/>
    <property type="molecule type" value="Genomic_DNA"/>
</dbReference>
<keyword evidence="8" id="KW-1185">Reference proteome</keyword>
<feature type="transmembrane region" description="Helical" evidence="6">
    <location>
        <begin position="230"/>
        <end position="248"/>
    </location>
</feature>
<accession>A0ABS1HFA5</accession>
<keyword evidence="4 6" id="KW-1133">Transmembrane helix</keyword>
<dbReference type="NCBIfam" id="TIGR00765">
    <property type="entry name" value="yihY_not_rbn"/>
    <property type="match status" value="1"/>
</dbReference>
<comment type="caution">
    <text evidence="7">The sequence shown here is derived from an EMBL/GenBank/DDBJ whole genome shotgun (WGS) entry which is preliminary data.</text>
</comment>
<feature type="transmembrane region" description="Helical" evidence="6">
    <location>
        <begin position="122"/>
        <end position="143"/>
    </location>
</feature>
<evidence type="ECO:0000313" key="7">
    <source>
        <dbReference type="EMBL" id="MBK3516355.1"/>
    </source>
</evidence>
<dbReference type="PANTHER" id="PTHR30213">
    <property type="entry name" value="INNER MEMBRANE PROTEIN YHJD"/>
    <property type="match status" value="1"/>
</dbReference>
<proteinExistence type="predicted"/>
<feature type="transmembrane region" description="Helical" evidence="6">
    <location>
        <begin position="60"/>
        <end position="79"/>
    </location>
</feature>
<evidence type="ECO:0000256" key="4">
    <source>
        <dbReference type="ARBA" id="ARBA00022989"/>
    </source>
</evidence>
<comment type="subcellular location">
    <subcellularLocation>
        <location evidence="1">Cell membrane</location>
        <topology evidence="1">Multi-pass membrane protein</topology>
    </subcellularLocation>
</comment>
<evidence type="ECO:0000313" key="8">
    <source>
        <dbReference type="Proteomes" id="UP000605676"/>
    </source>
</evidence>
<keyword evidence="5 6" id="KW-0472">Membrane</keyword>
<evidence type="ECO:0000256" key="5">
    <source>
        <dbReference type="ARBA" id="ARBA00023136"/>
    </source>
</evidence>
<evidence type="ECO:0000256" key="1">
    <source>
        <dbReference type="ARBA" id="ARBA00004651"/>
    </source>
</evidence>
<gene>
    <name evidence="7" type="ORF">JIV24_03310</name>
</gene>
<keyword evidence="2" id="KW-1003">Cell membrane</keyword>
<dbReference type="RefSeq" id="WP_200463584.1">
    <property type="nucleotide sequence ID" value="NZ_JAENRR010000005.1"/>
</dbReference>
<protein>
    <submittedName>
        <fullName evidence="7">YihY/virulence factor BrkB family protein</fullName>
    </submittedName>
</protein>
<evidence type="ECO:0000256" key="6">
    <source>
        <dbReference type="SAM" id="Phobius"/>
    </source>
</evidence>
<sequence>MMNMKGLISKVIHYLNEEIWRIRADQTPRQQFFLIRLIRTFYLAFKGFIQDNCVQKAASLSFYSLISIVPVAALGFGIAKGFGLDRRLTSFLESHMEGQTEVVQRVSKFATSYLEATPGGNLAGIGLAILLWSVLQVFSNIEFSFNQIWKVKHSRSMLRKFSDFMSLMFVGILTVASSGGMIILITNRLSDFGINVQWLLPVASYVIAWAVFALLLSIMPNARVKPLSALFGGILAGTMFQLLQFGYFHFQKMVTSYNAIYGAFAALPLFMMWMNLSWLIVLFGAELTYAHQNAHSYEFDSDIRNISHSYKRLLLLLLVERVVKRFNRGDKPYNNLELSLELKLPLRLVNELLTKLVESEVFNEIAYNASKDTYFQPALAIHQLSIGKVINMIDQHGTHDLHYEDTEDLIKLKEALSILREKVATSKANLLLKDL</sequence>
<organism evidence="7 8">
    <name type="scientific">Carboxylicivirga marina</name>
    <dbReference type="NCBI Taxonomy" id="2800988"/>
    <lineage>
        <taxon>Bacteria</taxon>
        <taxon>Pseudomonadati</taxon>
        <taxon>Bacteroidota</taxon>
        <taxon>Bacteroidia</taxon>
        <taxon>Marinilabiliales</taxon>
        <taxon>Marinilabiliaceae</taxon>
        <taxon>Carboxylicivirga</taxon>
    </lineage>
</organism>
<feature type="transmembrane region" description="Helical" evidence="6">
    <location>
        <begin position="164"/>
        <end position="186"/>
    </location>
</feature>
<keyword evidence="3 6" id="KW-0812">Transmembrane</keyword>